<proteinExistence type="predicted"/>
<dbReference type="AlphaFoldDB" id="A0A830HD83"/>
<feature type="compositionally biased region" description="Polar residues" evidence="1">
    <location>
        <begin position="90"/>
        <end position="99"/>
    </location>
</feature>
<organism evidence="2 3">
    <name type="scientific">Pycnococcus provasolii</name>
    <dbReference type="NCBI Taxonomy" id="41880"/>
    <lineage>
        <taxon>Eukaryota</taxon>
        <taxon>Viridiplantae</taxon>
        <taxon>Chlorophyta</taxon>
        <taxon>Pseudoscourfieldiophyceae</taxon>
        <taxon>Pseudoscourfieldiales</taxon>
        <taxon>Pycnococcaceae</taxon>
        <taxon>Pycnococcus</taxon>
    </lineage>
</organism>
<accession>A0A830HD83</accession>
<comment type="caution">
    <text evidence="2">The sequence shown here is derived from an EMBL/GenBank/DDBJ whole genome shotgun (WGS) entry which is preliminary data.</text>
</comment>
<feature type="region of interest" description="Disordered" evidence="1">
    <location>
        <begin position="141"/>
        <end position="169"/>
    </location>
</feature>
<feature type="compositionally biased region" description="Low complexity" evidence="1">
    <location>
        <begin position="148"/>
        <end position="160"/>
    </location>
</feature>
<protein>
    <submittedName>
        <fullName evidence="2">Uncharacterized protein</fullName>
    </submittedName>
</protein>
<reference evidence="2" key="1">
    <citation type="submission" date="2020-10" db="EMBL/GenBank/DDBJ databases">
        <title>Unveiling of a novel bifunctional photoreceptor, Dualchrome1, isolated from a cosmopolitan green alga.</title>
        <authorList>
            <person name="Suzuki S."/>
            <person name="Kawachi M."/>
        </authorList>
    </citation>
    <scope>NUCLEOTIDE SEQUENCE</scope>
    <source>
        <strain evidence="2">NIES 2893</strain>
    </source>
</reference>
<evidence type="ECO:0000313" key="2">
    <source>
        <dbReference type="EMBL" id="GHP03541.1"/>
    </source>
</evidence>
<dbReference type="EMBL" id="BNJQ01000005">
    <property type="protein sequence ID" value="GHP03541.1"/>
    <property type="molecule type" value="Genomic_DNA"/>
</dbReference>
<sequence length="169" mass="17685">MAPKTAQEQSGSAANNGDNKYTTSITTSNDNANSVLNPHALPFTDLPTLLADLCVFGSNNDNDNTTPNTNSNVFLDPSAASSFNGLFGGTASTTTTAMQQRHHHHSKNNPNNHNNNSYTASLLAATISAFSPKISTKSSNMNLPLLGPSSPRSAESSSPPNHAISRAIC</sequence>
<gene>
    <name evidence="2" type="ORF">PPROV_000229600</name>
</gene>
<keyword evidence="3" id="KW-1185">Reference proteome</keyword>
<feature type="region of interest" description="Disordered" evidence="1">
    <location>
        <begin position="90"/>
        <end position="117"/>
    </location>
</feature>
<evidence type="ECO:0000313" key="3">
    <source>
        <dbReference type="Proteomes" id="UP000660262"/>
    </source>
</evidence>
<name>A0A830HD83_9CHLO</name>
<feature type="region of interest" description="Disordered" evidence="1">
    <location>
        <begin position="1"/>
        <end position="26"/>
    </location>
</feature>
<evidence type="ECO:0000256" key="1">
    <source>
        <dbReference type="SAM" id="MobiDB-lite"/>
    </source>
</evidence>
<dbReference type="Proteomes" id="UP000660262">
    <property type="component" value="Unassembled WGS sequence"/>
</dbReference>